<evidence type="ECO:0000259" key="2">
    <source>
        <dbReference type="Pfam" id="PF01571"/>
    </source>
</evidence>
<sequence length="342" mass="37233">MTNQWREFLTARNAYLEDDGGIRFPKVAGPRDSRLFDLSHLGLIAVRGADADAFLQGQLTNDIREVSATHTQFSGYCSQKGRLLASFRVMRIADALYLQTPAERLPDALKRLRIFILRSKVTLEDASDDLIRIGIASARLADLLAGQGLILPERDNACVSNETLSVIRLPGAIPRCEILGPFPAIGQLWDGLANQAPPANRLDWTRLDIQAGIPNVYNRTAEVFIPQMINLQLIDGVSFHKGCYTGQEVVARMQHLGKLKRRMYLAEVDAPAPPQPGEELHASSSTSQQAAGWVVDAAPLDAGRHALLAVVEVSAAEGGEVRLGDQGPVLSLQAPPYGFPES</sequence>
<organism evidence="3 4">
    <name type="scientific">Thiocystis violascens (strain ATCC 17096 / DSM 198 / 6111)</name>
    <name type="common">Chromatium violascens</name>
    <dbReference type="NCBI Taxonomy" id="765911"/>
    <lineage>
        <taxon>Bacteria</taxon>
        <taxon>Pseudomonadati</taxon>
        <taxon>Pseudomonadota</taxon>
        <taxon>Gammaproteobacteria</taxon>
        <taxon>Chromatiales</taxon>
        <taxon>Chromatiaceae</taxon>
        <taxon>Thiocystis</taxon>
    </lineage>
</organism>
<dbReference type="Gene3D" id="3.30.70.1400">
    <property type="entry name" value="Aminomethyltransferase beta-barrel domains"/>
    <property type="match status" value="1"/>
</dbReference>
<dbReference type="Proteomes" id="UP000006062">
    <property type="component" value="Chromosome"/>
</dbReference>
<gene>
    <name evidence="3" type="ordered locus">Thivi_0762</name>
</gene>
<dbReference type="eggNOG" id="COG0354">
    <property type="taxonomic scope" value="Bacteria"/>
</dbReference>
<dbReference type="InterPro" id="IPR029043">
    <property type="entry name" value="GcvT/YgfZ_C"/>
</dbReference>
<dbReference type="Pfam" id="PF01571">
    <property type="entry name" value="GCV_T"/>
    <property type="match status" value="1"/>
</dbReference>
<dbReference type="SUPFAM" id="SSF103025">
    <property type="entry name" value="Folate-binding domain"/>
    <property type="match status" value="1"/>
</dbReference>
<feature type="binding site" evidence="1">
    <location>
        <position position="177"/>
    </location>
    <ligand>
        <name>substrate</name>
    </ligand>
</feature>
<dbReference type="InterPro" id="IPR017703">
    <property type="entry name" value="YgfZ/GCV_T_CS"/>
</dbReference>
<accession>I3Y746</accession>
<feature type="domain" description="GCVT N-terminal" evidence="2">
    <location>
        <begin position="34"/>
        <end position="143"/>
    </location>
</feature>
<dbReference type="Gene3D" id="3.30.70.1630">
    <property type="match status" value="1"/>
</dbReference>
<dbReference type="Gene3D" id="2.40.30.160">
    <property type="match status" value="1"/>
</dbReference>
<reference evidence="3 4" key="1">
    <citation type="submission" date="2012-06" db="EMBL/GenBank/DDBJ databases">
        <title>Complete sequence of Thiocystis violascens DSM 198.</title>
        <authorList>
            <consortium name="US DOE Joint Genome Institute"/>
            <person name="Lucas S."/>
            <person name="Han J."/>
            <person name="Lapidus A."/>
            <person name="Cheng J.-F."/>
            <person name="Goodwin L."/>
            <person name="Pitluck S."/>
            <person name="Peters L."/>
            <person name="Ovchinnikova G."/>
            <person name="Teshima H."/>
            <person name="Detter J.C."/>
            <person name="Han C."/>
            <person name="Tapia R."/>
            <person name="Land M."/>
            <person name="Hauser L."/>
            <person name="Kyrpides N."/>
            <person name="Ivanova N."/>
            <person name="Pagani I."/>
            <person name="Vogl K."/>
            <person name="Liu Z."/>
            <person name="Frigaard N.-U."/>
            <person name="Bryant D."/>
            <person name="Woyke T."/>
        </authorList>
    </citation>
    <scope>NUCLEOTIDE SEQUENCE [LARGE SCALE GENOMIC DNA]</scope>
    <source>
        <strain evidence="4">ATCC 17096 / DSM 198 / 6111</strain>
    </source>
</reference>
<evidence type="ECO:0000313" key="4">
    <source>
        <dbReference type="Proteomes" id="UP000006062"/>
    </source>
</evidence>
<dbReference type="EMBL" id="CP003154">
    <property type="protein sequence ID" value="AFL72814.1"/>
    <property type="molecule type" value="Genomic_DNA"/>
</dbReference>
<dbReference type="RefSeq" id="WP_014777306.1">
    <property type="nucleotide sequence ID" value="NC_018012.1"/>
</dbReference>
<dbReference type="HOGENOM" id="CLU_007884_6_2_6"/>
<dbReference type="PIRSF" id="PIRSF006487">
    <property type="entry name" value="GcvT"/>
    <property type="match status" value="1"/>
</dbReference>
<dbReference type="STRING" id="765911.Thivi_0762"/>
<dbReference type="PANTHER" id="PTHR22602:SF0">
    <property type="entry name" value="TRANSFERASE CAF17, MITOCHONDRIAL-RELATED"/>
    <property type="match status" value="1"/>
</dbReference>
<dbReference type="InterPro" id="IPR006222">
    <property type="entry name" value="GCVT_N"/>
</dbReference>
<dbReference type="InterPro" id="IPR045179">
    <property type="entry name" value="YgfZ/GcvT"/>
</dbReference>
<dbReference type="NCBIfam" id="TIGR03317">
    <property type="entry name" value="ygfZ_signature"/>
    <property type="match status" value="1"/>
</dbReference>
<dbReference type="SUPFAM" id="SSF101790">
    <property type="entry name" value="Aminomethyltransferase beta-barrel domain"/>
    <property type="match status" value="1"/>
</dbReference>
<dbReference type="GO" id="GO:0016226">
    <property type="term" value="P:iron-sulfur cluster assembly"/>
    <property type="evidence" value="ECO:0007669"/>
    <property type="project" value="TreeGrafter"/>
</dbReference>
<keyword evidence="4" id="KW-1185">Reference proteome</keyword>
<protein>
    <submittedName>
        <fullName evidence="3">Folate-binding protein YgfZ</fullName>
    </submittedName>
</protein>
<dbReference type="KEGG" id="tvi:Thivi_0762"/>
<dbReference type="PANTHER" id="PTHR22602">
    <property type="entry name" value="TRANSFERASE CAF17, MITOCHONDRIAL-RELATED"/>
    <property type="match status" value="1"/>
</dbReference>
<name>I3Y746_THIV6</name>
<dbReference type="OrthoDB" id="9796287at2"/>
<evidence type="ECO:0000256" key="1">
    <source>
        <dbReference type="PIRSR" id="PIRSR006487-1"/>
    </source>
</evidence>
<evidence type="ECO:0000313" key="3">
    <source>
        <dbReference type="EMBL" id="AFL72814.1"/>
    </source>
</evidence>
<dbReference type="AlphaFoldDB" id="I3Y746"/>
<proteinExistence type="predicted"/>